<keyword evidence="4" id="KW-0539">Nucleus</keyword>
<dbReference type="SUPFAM" id="SSF56019">
    <property type="entry name" value="The spindle assembly checkpoint protein mad2"/>
    <property type="match status" value="1"/>
</dbReference>
<dbReference type="GO" id="GO:0005694">
    <property type="term" value="C:chromosome"/>
    <property type="evidence" value="ECO:0007669"/>
    <property type="project" value="UniProtKB-SubCell"/>
</dbReference>
<reference evidence="8 9" key="1">
    <citation type="submission" date="2017-10" db="EMBL/GenBank/DDBJ databases">
        <title>Comparative genomics in systemic dimorphic fungi from Ajellomycetaceae.</title>
        <authorList>
            <person name="Munoz J.F."/>
            <person name="Mcewen J.G."/>
            <person name="Clay O.K."/>
            <person name="Cuomo C.A."/>
        </authorList>
    </citation>
    <scope>NUCLEOTIDE SEQUENCE [LARGE SCALE GENOMIC DNA]</scope>
    <source>
        <strain evidence="8 9">UAMH7299</strain>
    </source>
</reference>
<dbReference type="InterPro" id="IPR051294">
    <property type="entry name" value="HORMA_MeioticProgression"/>
</dbReference>
<evidence type="ECO:0000256" key="1">
    <source>
        <dbReference type="ARBA" id="ARBA00004123"/>
    </source>
</evidence>
<gene>
    <name evidence="8" type="ORF">AJ80_08809</name>
</gene>
<keyword evidence="9" id="KW-1185">Reference proteome</keyword>
<dbReference type="GO" id="GO:0005634">
    <property type="term" value="C:nucleus"/>
    <property type="evidence" value="ECO:0007669"/>
    <property type="project" value="UniProtKB-SubCell"/>
</dbReference>
<keyword evidence="3" id="KW-0158">Chromosome</keyword>
<feature type="region of interest" description="Disordered" evidence="6">
    <location>
        <begin position="16"/>
        <end position="45"/>
    </location>
</feature>
<dbReference type="Pfam" id="PF02301">
    <property type="entry name" value="HORMA"/>
    <property type="match status" value="1"/>
</dbReference>
<comment type="subcellular location">
    <subcellularLocation>
        <location evidence="2">Chromosome</location>
    </subcellularLocation>
    <subcellularLocation>
        <location evidence="1">Nucleus</location>
    </subcellularLocation>
</comment>
<sequence>MARVIYTEPRQVRAGAAAAAPRMAEQPAPASVQKEKQGQEQTMQKTNTVQHLLHGEQSQAMKQQQSLALVQIMLHASFGTLFYLRYPSTFPFSAYVITYHLTHREFLPLSCFGERELFQIAGPNAAVSYEDFIEGKSSTAATTANASTGRTNLARRGQPLKIIVRNRDEKADNLLDLLEHGVFEAIEKNVLEAIQLTVFVDKDSPAHILESYTFTFEYTGKAGDVNNQLASVSLGSTGYTADMKTTRSAKLGLEMIIRRLITLSTFLPMLPNQRYMEIHLFYTADCPPEYEPPGFRTAAHNNIVFPNDSVWSKEHQSCGAMDTGIHKVGLKVTSLKWSDTDRRNEDISNAQIPDEMEYTDVVDRDLDVGFDHADTVPDLVQTSQESSQNFPITDSDVAIKDMLQKMIIPSSPDSDLVPTQIQGDSTASTEMADTATIAVEQRAQLSQLKFDQLRGQKENSATVHSMRGGVDKSRVGAEATPVIRCQCDYNYEEGDMIECNFCKAEQHLFCYGFLSAADPKIPDVHACYKCLLEPDEMSLLHEMDTLVLLRRALKIIIEEGYQNRLKEFANKLHCNGQTVLQVTDMLKKQGYIQATPGSKSRGFMDKGLPKYRIPDNPEVRDRLRKEIFNPLAKIAHHYLVPGQSEPARAPSYYGSPELNPIASDASESSLEYTVSGPRTHERPFKFRGRTRKITDTAGYKRAFDHTQGPRAEDSLSQAGAAHGASRSRDHPSTVADRATESRRQRSTSPNLNTQGSQANGNGDRNIKKRKLSNAVDPIDICEPSDSETE</sequence>
<dbReference type="AlphaFoldDB" id="A0A2B7X1T7"/>
<evidence type="ECO:0000313" key="9">
    <source>
        <dbReference type="Proteomes" id="UP000224634"/>
    </source>
</evidence>
<dbReference type="PANTHER" id="PTHR48225:SF7">
    <property type="entry name" value="MEIOSIS-SPECIFIC PROTEIN HOP1"/>
    <property type="match status" value="1"/>
</dbReference>
<feature type="compositionally biased region" description="Polar residues" evidence="6">
    <location>
        <begin position="746"/>
        <end position="762"/>
    </location>
</feature>
<organism evidence="8 9">
    <name type="scientific">Polytolypa hystricis (strain UAMH7299)</name>
    <dbReference type="NCBI Taxonomy" id="1447883"/>
    <lineage>
        <taxon>Eukaryota</taxon>
        <taxon>Fungi</taxon>
        <taxon>Dikarya</taxon>
        <taxon>Ascomycota</taxon>
        <taxon>Pezizomycotina</taxon>
        <taxon>Eurotiomycetes</taxon>
        <taxon>Eurotiomycetidae</taxon>
        <taxon>Onygenales</taxon>
        <taxon>Onygenales incertae sedis</taxon>
        <taxon>Polytolypa</taxon>
    </lineage>
</organism>
<evidence type="ECO:0000256" key="6">
    <source>
        <dbReference type="SAM" id="MobiDB-lite"/>
    </source>
</evidence>
<name>A0A2B7X1T7_POLH7</name>
<dbReference type="SUPFAM" id="SSF57903">
    <property type="entry name" value="FYVE/PHD zinc finger"/>
    <property type="match status" value="1"/>
</dbReference>
<dbReference type="Proteomes" id="UP000224634">
    <property type="component" value="Unassembled WGS sequence"/>
</dbReference>
<dbReference type="InterPro" id="IPR003511">
    <property type="entry name" value="HORMA_dom"/>
</dbReference>
<dbReference type="InterPro" id="IPR011011">
    <property type="entry name" value="Znf_FYVE_PHD"/>
</dbReference>
<dbReference type="EMBL" id="PDNA01000220">
    <property type="protein sequence ID" value="PGH02712.1"/>
    <property type="molecule type" value="Genomic_DNA"/>
</dbReference>
<dbReference type="Gene3D" id="3.30.40.10">
    <property type="entry name" value="Zinc/RING finger domain, C3HC4 (zinc finger)"/>
    <property type="match status" value="1"/>
</dbReference>
<dbReference type="GO" id="GO:0007130">
    <property type="term" value="P:synaptonemal complex assembly"/>
    <property type="evidence" value="ECO:0007669"/>
    <property type="project" value="TreeGrafter"/>
</dbReference>
<evidence type="ECO:0000256" key="5">
    <source>
        <dbReference type="ARBA" id="ARBA00023254"/>
    </source>
</evidence>
<protein>
    <recommendedName>
        <fullName evidence="7">HORMA domain-containing protein</fullName>
    </recommendedName>
</protein>
<comment type="caution">
    <text evidence="8">The sequence shown here is derived from an EMBL/GenBank/DDBJ whole genome shotgun (WGS) entry which is preliminary data.</text>
</comment>
<evidence type="ECO:0000313" key="8">
    <source>
        <dbReference type="EMBL" id="PGH02712.1"/>
    </source>
</evidence>
<feature type="domain" description="HORMA" evidence="7">
    <location>
        <begin position="83"/>
        <end position="332"/>
    </location>
</feature>
<dbReference type="STRING" id="1447883.A0A2B7X1T7"/>
<feature type="region of interest" description="Disordered" evidence="6">
    <location>
        <begin position="669"/>
        <end position="789"/>
    </location>
</feature>
<dbReference type="OrthoDB" id="1928087at2759"/>
<evidence type="ECO:0000256" key="2">
    <source>
        <dbReference type="ARBA" id="ARBA00004286"/>
    </source>
</evidence>
<evidence type="ECO:0000256" key="3">
    <source>
        <dbReference type="ARBA" id="ARBA00022454"/>
    </source>
</evidence>
<evidence type="ECO:0000256" key="4">
    <source>
        <dbReference type="ARBA" id="ARBA00023242"/>
    </source>
</evidence>
<dbReference type="PROSITE" id="PS50815">
    <property type="entry name" value="HORMA"/>
    <property type="match status" value="1"/>
</dbReference>
<feature type="compositionally biased region" description="Low complexity" evidence="6">
    <location>
        <begin position="16"/>
        <end position="30"/>
    </location>
</feature>
<dbReference type="InterPro" id="IPR036570">
    <property type="entry name" value="HORMA_dom_sf"/>
</dbReference>
<dbReference type="GO" id="GO:0051598">
    <property type="term" value="P:meiotic recombination checkpoint signaling"/>
    <property type="evidence" value="ECO:0007669"/>
    <property type="project" value="TreeGrafter"/>
</dbReference>
<keyword evidence="5" id="KW-0469">Meiosis</keyword>
<dbReference type="Gene3D" id="3.30.900.10">
    <property type="entry name" value="HORMA domain"/>
    <property type="match status" value="1"/>
</dbReference>
<evidence type="ECO:0000259" key="7">
    <source>
        <dbReference type="PROSITE" id="PS50815"/>
    </source>
</evidence>
<accession>A0A2B7X1T7</accession>
<dbReference type="InterPro" id="IPR013083">
    <property type="entry name" value="Znf_RING/FYVE/PHD"/>
</dbReference>
<proteinExistence type="predicted"/>
<feature type="compositionally biased region" description="Basic and acidic residues" evidence="6">
    <location>
        <begin position="726"/>
        <end position="743"/>
    </location>
</feature>
<dbReference type="PANTHER" id="PTHR48225">
    <property type="entry name" value="HORMA DOMAIN-CONTAINING PROTEIN 1"/>
    <property type="match status" value="1"/>
</dbReference>